<evidence type="ECO:0000313" key="10">
    <source>
        <dbReference type="Proteomes" id="UP000284495"/>
    </source>
</evidence>
<dbReference type="InterPro" id="IPR006860">
    <property type="entry name" value="FecR"/>
</dbReference>
<sequence length="292" mass="32969">MKHTDTELEEILNQLIASTRSPRGRFSAAASYPELEKRLKSHTRHLTLIRTFSAAAAVVLLCLSVWTAYLYMQPAAIQTISTLAETRSVRLPDGSSVTLNHYSSLSYPEKFQSDKREVELNGEAYFEVSKDPKHPFIVQTETIDVQVLGTHFNVDAYHDNPDIKTTLLSGSVAVSNKSKSVRMVLKPNEIAIYNKVEEKLTRKVLKNAEDEISWRQGEFIFDDLPLQEIARELSNSFGATIQIADTTLQNYRITARFRDGEDLATILSVLHNAGYFNYSQNNKQIIITAKPD</sequence>
<dbReference type="Pfam" id="PF04773">
    <property type="entry name" value="FecR"/>
    <property type="match status" value="1"/>
</dbReference>
<reference evidence="5" key="2">
    <citation type="journal article" date="2018" name="BMC Genomics">
        <title>Whole genome sequencing and function prediction of 133 gut anaerobes isolated from chicken caecum in pure cultures.</title>
        <authorList>
            <person name="Medvecky M."/>
            <person name="Cejkova D."/>
            <person name="Polansky O."/>
            <person name="Karasova D."/>
            <person name="Kubasova T."/>
            <person name="Cizek A."/>
            <person name="Rychlik I."/>
        </authorList>
    </citation>
    <scope>NUCLEOTIDE SEQUENCE</scope>
    <source>
        <strain evidence="5">An109</strain>
    </source>
</reference>
<dbReference type="EMBL" id="JAIWYE010000018">
    <property type="protein sequence ID" value="MCA4703811.1"/>
    <property type="molecule type" value="Genomic_DNA"/>
</dbReference>
<comment type="caution">
    <text evidence="7">The sequence shown here is derived from an EMBL/GenBank/DDBJ whole genome shotgun (WGS) entry which is preliminary data.</text>
</comment>
<evidence type="ECO:0000313" key="6">
    <source>
        <dbReference type="EMBL" id="RGV14593.1"/>
    </source>
</evidence>
<dbReference type="PANTHER" id="PTHR30273">
    <property type="entry name" value="PERIPLASMIC SIGNAL SENSOR AND SIGMA FACTOR ACTIVATOR FECR-RELATED"/>
    <property type="match status" value="1"/>
</dbReference>
<proteinExistence type="predicted"/>
<dbReference type="EMBL" id="QROO01000019">
    <property type="protein sequence ID" value="RHL36124.1"/>
    <property type="molecule type" value="Genomic_DNA"/>
</dbReference>
<reference evidence="4" key="4">
    <citation type="submission" date="2023-08" db="EMBL/GenBank/DDBJ databases">
        <title>Mucin Metabolism Genes Underlie the Key Renovations of Bacteroides xylanisolvens Genomes in Captive Great Apes.</title>
        <authorList>
            <person name="Nishida A.H."/>
        </authorList>
    </citation>
    <scope>NUCLEOTIDE SEQUENCE</scope>
    <source>
        <strain evidence="4">P13.H9</strain>
    </source>
</reference>
<accession>A0A1Y4VTC8</accession>
<organism evidence="7 10">
    <name type="scientific">Bacteroides xylanisolvens</name>
    <dbReference type="NCBI Taxonomy" id="371601"/>
    <lineage>
        <taxon>Bacteria</taxon>
        <taxon>Pseudomonadati</taxon>
        <taxon>Bacteroidota</taxon>
        <taxon>Bacteroidia</taxon>
        <taxon>Bacteroidales</taxon>
        <taxon>Bacteroidaceae</taxon>
        <taxon>Bacteroides</taxon>
    </lineage>
</organism>
<dbReference type="RefSeq" id="WP_004299319.1">
    <property type="nucleotide sequence ID" value="NZ_JABFIB010000002.1"/>
</dbReference>
<reference evidence="8" key="1">
    <citation type="submission" date="2017-04" db="EMBL/GenBank/DDBJ databases">
        <title>Function of individual gut microbiota members based on whole genome sequencing of pure cultures obtained from chicken caecum.</title>
        <authorList>
            <person name="Medvecky M."/>
            <person name="Cejkova D."/>
            <person name="Polansky O."/>
            <person name="Karasova D."/>
            <person name="Kubasova T."/>
            <person name="Cizek A."/>
            <person name="Rychlik I."/>
        </authorList>
    </citation>
    <scope>NUCLEOTIDE SEQUENCE [LARGE SCALE GENOMIC DNA]</scope>
    <source>
        <strain evidence="8">An109</strain>
    </source>
</reference>
<dbReference type="EMBL" id="NFLW01000002">
    <property type="protein sequence ID" value="OUQ73919.1"/>
    <property type="molecule type" value="Genomic_DNA"/>
</dbReference>
<dbReference type="PANTHER" id="PTHR30273:SF2">
    <property type="entry name" value="PROTEIN FECR"/>
    <property type="match status" value="1"/>
</dbReference>
<dbReference type="FunFam" id="2.60.120.1440:FF:000001">
    <property type="entry name" value="Putative anti-sigma factor"/>
    <property type="match status" value="1"/>
</dbReference>
<dbReference type="EMBL" id="QRYV01000023">
    <property type="protein sequence ID" value="RGV14593.1"/>
    <property type="molecule type" value="Genomic_DNA"/>
</dbReference>
<evidence type="ECO:0000259" key="2">
    <source>
        <dbReference type="Pfam" id="PF04773"/>
    </source>
</evidence>
<keyword evidence="1" id="KW-0472">Membrane</keyword>
<dbReference type="PIRSF" id="PIRSF018266">
    <property type="entry name" value="FecR"/>
    <property type="match status" value="1"/>
</dbReference>
<gene>
    <name evidence="5" type="ORF">B5E52_01635</name>
    <name evidence="7" type="ORF">DW027_14920</name>
    <name evidence="6" type="ORF">DWW25_11015</name>
    <name evidence="4" type="ORF">LD004_09290</name>
</gene>
<dbReference type="Gene3D" id="3.55.50.30">
    <property type="match status" value="1"/>
</dbReference>
<evidence type="ECO:0000259" key="3">
    <source>
        <dbReference type="Pfam" id="PF16344"/>
    </source>
</evidence>
<dbReference type="GO" id="GO:0016989">
    <property type="term" value="F:sigma factor antagonist activity"/>
    <property type="evidence" value="ECO:0007669"/>
    <property type="project" value="TreeGrafter"/>
</dbReference>
<dbReference type="Proteomes" id="UP001198461">
    <property type="component" value="Unassembled WGS sequence"/>
</dbReference>
<evidence type="ECO:0000313" key="9">
    <source>
        <dbReference type="Proteomes" id="UP000283369"/>
    </source>
</evidence>
<evidence type="ECO:0000313" key="5">
    <source>
        <dbReference type="EMBL" id="OUQ73919.1"/>
    </source>
</evidence>
<dbReference type="Gene3D" id="2.60.120.1440">
    <property type="match status" value="1"/>
</dbReference>
<evidence type="ECO:0000313" key="4">
    <source>
        <dbReference type="EMBL" id="MCA4703811.1"/>
    </source>
</evidence>
<dbReference type="Proteomes" id="UP000283369">
    <property type="component" value="Unassembled WGS sequence"/>
</dbReference>
<evidence type="ECO:0000256" key="1">
    <source>
        <dbReference type="SAM" id="Phobius"/>
    </source>
</evidence>
<keyword evidence="1" id="KW-1133">Transmembrane helix</keyword>
<dbReference type="InterPro" id="IPR032508">
    <property type="entry name" value="FecR_C"/>
</dbReference>
<dbReference type="GeneID" id="29454557"/>
<keyword evidence="1" id="KW-0812">Transmembrane</keyword>
<dbReference type="Pfam" id="PF16344">
    <property type="entry name" value="FecR_C"/>
    <property type="match status" value="1"/>
</dbReference>
<feature type="transmembrane region" description="Helical" evidence="1">
    <location>
        <begin position="47"/>
        <end position="72"/>
    </location>
</feature>
<evidence type="ECO:0000313" key="8">
    <source>
        <dbReference type="Proteomes" id="UP000196036"/>
    </source>
</evidence>
<evidence type="ECO:0000313" key="7">
    <source>
        <dbReference type="EMBL" id="RHL36124.1"/>
    </source>
</evidence>
<protein>
    <submittedName>
        <fullName evidence="5">Anti-sigma factor</fullName>
    </submittedName>
    <submittedName>
        <fullName evidence="7">DUF4974 domain-containing protein</fullName>
    </submittedName>
    <submittedName>
        <fullName evidence="4">FecR domain-containing protein</fullName>
    </submittedName>
</protein>
<dbReference type="Proteomes" id="UP000284495">
    <property type="component" value="Unassembled WGS sequence"/>
</dbReference>
<name>A0A1Y4VTC8_9BACE</name>
<reference evidence="9 10" key="3">
    <citation type="submission" date="2018-08" db="EMBL/GenBank/DDBJ databases">
        <title>A genome reference for cultivated species of the human gut microbiota.</title>
        <authorList>
            <person name="Zou Y."/>
            <person name="Xue W."/>
            <person name="Luo G."/>
        </authorList>
    </citation>
    <scope>NUCLEOTIDE SEQUENCE [LARGE SCALE GENOMIC DNA]</scope>
    <source>
        <strain evidence="6 9">AF14-7</strain>
        <strain evidence="7 10">AF38-2</strain>
    </source>
</reference>
<dbReference type="Proteomes" id="UP000196036">
    <property type="component" value="Unassembled WGS sequence"/>
</dbReference>
<dbReference type="AlphaFoldDB" id="A0A1Y4VTC8"/>
<feature type="domain" description="Protein FecR C-terminal" evidence="3">
    <location>
        <begin position="218"/>
        <end position="287"/>
    </location>
</feature>
<dbReference type="InterPro" id="IPR012373">
    <property type="entry name" value="Ferrdict_sens_TM"/>
</dbReference>
<feature type="domain" description="FecR protein" evidence="2">
    <location>
        <begin position="79"/>
        <end position="172"/>
    </location>
</feature>